<evidence type="ECO:0008006" key="4">
    <source>
        <dbReference type="Google" id="ProtNLM"/>
    </source>
</evidence>
<name>B1T9E5_9BURK</name>
<feature type="chain" id="PRO_5002770529" description="Secreted protein" evidence="1">
    <location>
        <begin position="23"/>
        <end position="231"/>
    </location>
</feature>
<reference evidence="2 3" key="1">
    <citation type="submission" date="2008-03" db="EMBL/GenBank/DDBJ databases">
        <title>Sequencing of the draft genome and assembly of Burkholderia ambifaria MEX-5.</title>
        <authorList>
            <consortium name="US DOE Joint Genome Institute (JGI-PGF)"/>
            <person name="Copeland A."/>
            <person name="Lucas S."/>
            <person name="Lapidus A."/>
            <person name="Glavina del Rio T."/>
            <person name="Dalin E."/>
            <person name="Tice H."/>
            <person name="Bruce D."/>
            <person name="Goodwin L."/>
            <person name="Pitluck S."/>
            <person name="Larimer F."/>
            <person name="Land M.L."/>
            <person name="Hauser L."/>
            <person name="Tiedje J."/>
            <person name="Richardson P."/>
        </authorList>
    </citation>
    <scope>NUCLEOTIDE SEQUENCE [LARGE SCALE GENOMIC DNA]</scope>
    <source>
        <strain evidence="2 3">MEX-5</strain>
    </source>
</reference>
<comment type="caution">
    <text evidence="2">The sequence shown here is derived from an EMBL/GenBank/DDBJ whole genome shotgun (WGS) entry which is preliminary data.</text>
</comment>
<keyword evidence="1" id="KW-0732">Signal</keyword>
<protein>
    <recommendedName>
        <fullName evidence="4">Secreted protein</fullName>
    </recommendedName>
</protein>
<dbReference type="Proteomes" id="UP000004814">
    <property type="component" value="Unassembled WGS sequence"/>
</dbReference>
<gene>
    <name evidence="2" type="ORF">BamMEX5DRAFT_4411</name>
</gene>
<dbReference type="AlphaFoldDB" id="B1T9E5"/>
<dbReference type="EMBL" id="ABLK01000164">
    <property type="protein sequence ID" value="EDT39818.1"/>
    <property type="molecule type" value="Genomic_DNA"/>
</dbReference>
<evidence type="ECO:0000256" key="1">
    <source>
        <dbReference type="SAM" id="SignalP"/>
    </source>
</evidence>
<accession>B1T9E5</accession>
<dbReference type="PATRIC" id="fig|396597.7.peg.3393"/>
<evidence type="ECO:0000313" key="3">
    <source>
        <dbReference type="Proteomes" id="UP000004814"/>
    </source>
</evidence>
<organism evidence="2 3">
    <name type="scientific">Burkholderia ambifaria MEX-5</name>
    <dbReference type="NCBI Taxonomy" id="396597"/>
    <lineage>
        <taxon>Bacteria</taxon>
        <taxon>Pseudomonadati</taxon>
        <taxon>Pseudomonadota</taxon>
        <taxon>Betaproteobacteria</taxon>
        <taxon>Burkholderiales</taxon>
        <taxon>Burkholderiaceae</taxon>
        <taxon>Burkholderia</taxon>
        <taxon>Burkholderia cepacia complex</taxon>
    </lineage>
</organism>
<evidence type="ECO:0000313" key="2">
    <source>
        <dbReference type="EMBL" id="EDT39818.1"/>
    </source>
</evidence>
<proteinExistence type="predicted"/>
<sequence>MKSWKKWCLAVLLSIGASSAFADGSCQSGFSLRSYPFYDKAGAYIGMRQACAPVPCTPGYQDSTCAAPLRNGAIPQPQCQSGAGWTTVSVWQGSRWSDPQCNYAAPPSCPPGYDTVAGPTWTGSNWTQPTCTPHVTPPPPQTTRDWATICNDAVRTYSGGRFKVTFQAGDFNQYQFGTGVVTMVGSHWGSGPYYVNGDYQGTDYEFLCAVRIDNGAVYQFYATPISGYQGG</sequence>
<feature type="signal peptide" evidence="1">
    <location>
        <begin position="1"/>
        <end position="22"/>
    </location>
</feature>